<dbReference type="CDD" id="cd00995">
    <property type="entry name" value="PBP2_NikA_DppA_OppA_like"/>
    <property type="match status" value="1"/>
</dbReference>
<sequence>MTPRKRLMGLGAFALASSLVLTACGGGDSGDDSSEGTSTGIVTISNGEPQNPLVGSMTNETEGGLVVQQLYSGLVYYDAEGVVHNEIAESIESDDNQTWTITIQDGWKWSDGTDVTAANFVDAWNWAAYGPNGAKGAGFFDPIEGFTETQGVPEFDEEGNVSGMAEEPTAETLSGLEVVSDTEFTVTLNQPESDFPIRLGYSAYFPLPDAYYDDIEAFGEKPITNGPYVLEDWQHDSEINLVPNEEYNGPRKAQNGGLDFIVYTDENTSYADLQGGNLDILENVPTSAMSTFEEDLGDGAISEPSASFAAMTVPEWLPEFQGEAGLKRRQALSMAINREQITETIFAGTRIPATDFTSPVIDGWTGEIPGNEVTEYNPEEAKSLWDEANSEDPLPDDYVLTIHTNTDSDHQAWVEAVCNGYINDLDIKCEMTGYPTFDEVLNERDKGPDGKVNGLFRAGWSADYPSLQNYLGPLYSKAALAGSNDGRYESDEFDAALKEAAAAPSLEEANTLYNKAQEILFKDLPGIPLWYYSTTAGHSEAVDNVEFGWDSMPLLYEVTKSE</sequence>
<dbReference type="InterPro" id="IPR030678">
    <property type="entry name" value="Peptide/Ni-bd"/>
</dbReference>
<dbReference type="AlphaFoldDB" id="A0A9X2G3M5"/>
<keyword evidence="1" id="KW-0732">Signal</keyword>
<dbReference type="PANTHER" id="PTHR30290">
    <property type="entry name" value="PERIPLASMIC BINDING COMPONENT OF ABC TRANSPORTER"/>
    <property type="match status" value="1"/>
</dbReference>
<dbReference type="InterPro" id="IPR000914">
    <property type="entry name" value="SBP_5_dom"/>
</dbReference>
<gene>
    <name evidence="3" type="ORF">APR03_003599</name>
</gene>
<dbReference type="Proteomes" id="UP001139493">
    <property type="component" value="Unassembled WGS sequence"/>
</dbReference>
<name>A0A9X2G3M5_9MICO</name>
<comment type="caution">
    <text evidence="3">The sequence shown here is derived from an EMBL/GenBank/DDBJ whole genome shotgun (WGS) entry which is preliminary data.</text>
</comment>
<dbReference type="Gene3D" id="3.40.190.10">
    <property type="entry name" value="Periplasmic binding protein-like II"/>
    <property type="match status" value="1"/>
</dbReference>
<evidence type="ECO:0000313" key="3">
    <source>
        <dbReference type="EMBL" id="MCP2266234.1"/>
    </source>
</evidence>
<dbReference type="GO" id="GO:0042597">
    <property type="term" value="C:periplasmic space"/>
    <property type="evidence" value="ECO:0007669"/>
    <property type="project" value="UniProtKB-ARBA"/>
</dbReference>
<dbReference type="Pfam" id="PF00496">
    <property type="entry name" value="SBP_bac_5"/>
    <property type="match status" value="1"/>
</dbReference>
<dbReference type="RefSeq" id="WP_308216517.1">
    <property type="nucleotide sequence ID" value="NZ_JAMTCS010000011.1"/>
</dbReference>
<dbReference type="GO" id="GO:1904680">
    <property type="term" value="F:peptide transmembrane transporter activity"/>
    <property type="evidence" value="ECO:0007669"/>
    <property type="project" value="TreeGrafter"/>
</dbReference>
<organism evidence="3 4">
    <name type="scientific">Promicromonospora thailandica</name>
    <dbReference type="NCBI Taxonomy" id="765201"/>
    <lineage>
        <taxon>Bacteria</taxon>
        <taxon>Bacillati</taxon>
        <taxon>Actinomycetota</taxon>
        <taxon>Actinomycetes</taxon>
        <taxon>Micrococcales</taxon>
        <taxon>Promicromonosporaceae</taxon>
        <taxon>Promicromonospora</taxon>
    </lineage>
</organism>
<feature type="signal peptide" evidence="1">
    <location>
        <begin position="1"/>
        <end position="23"/>
    </location>
</feature>
<feature type="domain" description="Solute-binding protein family 5" evidence="2">
    <location>
        <begin position="83"/>
        <end position="478"/>
    </location>
</feature>
<dbReference type="Gene3D" id="3.90.76.10">
    <property type="entry name" value="Dipeptide-binding Protein, Domain 1"/>
    <property type="match status" value="1"/>
</dbReference>
<keyword evidence="4" id="KW-1185">Reference proteome</keyword>
<dbReference type="GO" id="GO:0043190">
    <property type="term" value="C:ATP-binding cassette (ABC) transporter complex"/>
    <property type="evidence" value="ECO:0007669"/>
    <property type="project" value="InterPro"/>
</dbReference>
<dbReference type="EMBL" id="JAMTCS010000011">
    <property type="protein sequence ID" value="MCP2266234.1"/>
    <property type="molecule type" value="Genomic_DNA"/>
</dbReference>
<accession>A0A9X2G3M5</accession>
<dbReference type="GO" id="GO:0015833">
    <property type="term" value="P:peptide transport"/>
    <property type="evidence" value="ECO:0007669"/>
    <property type="project" value="TreeGrafter"/>
</dbReference>
<reference evidence="3" key="1">
    <citation type="submission" date="2022-06" db="EMBL/GenBank/DDBJ databases">
        <title>Genomic Encyclopedia of Archaeal and Bacterial Type Strains, Phase II (KMG-II): from individual species to whole genera.</title>
        <authorList>
            <person name="Goeker M."/>
        </authorList>
    </citation>
    <scope>NUCLEOTIDE SEQUENCE</scope>
    <source>
        <strain evidence="3">DSM 26652</strain>
    </source>
</reference>
<evidence type="ECO:0000259" key="2">
    <source>
        <dbReference type="Pfam" id="PF00496"/>
    </source>
</evidence>
<evidence type="ECO:0000256" key="1">
    <source>
        <dbReference type="SAM" id="SignalP"/>
    </source>
</evidence>
<dbReference type="PANTHER" id="PTHR30290:SF83">
    <property type="entry name" value="ABC TRANSPORTER SUBSTRATE-BINDING PROTEIN"/>
    <property type="match status" value="1"/>
</dbReference>
<protein>
    <submittedName>
        <fullName evidence="3">Oligopeptide transport system substrate-binding protein</fullName>
    </submittedName>
</protein>
<dbReference type="Gene3D" id="3.10.105.10">
    <property type="entry name" value="Dipeptide-binding Protein, Domain 3"/>
    <property type="match status" value="1"/>
</dbReference>
<dbReference type="PIRSF" id="PIRSF002741">
    <property type="entry name" value="MppA"/>
    <property type="match status" value="1"/>
</dbReference>
<dbReference type="SUPFAM" id="SSF53850">
    <property type="entry name" value="Periplasmic binding protein-like II"/>
    <property type="match status" value="1"/>
</dbReference>
<dbReference type="PROSITE" id="PS51257">
    <property type="entry name" value="PROKAR_LIPOPROTEIN"/>
    <property type="match status" value="1"/>
</dbReference>
<dbReference type="InterPro" id="IPR039424">
    <property type="entry name" value="SBP_5"/>
</dbReference>
<feature type="chain" id="PRO_5040865023" evidence="1">
    <location>
        <begin position="24"/>
        <end position="562"/>
    </location>
</feature>
<proteinExistence type="predicted"/>
<evidence type="ECO:0000313" key="4">
    <source>
        <dbReference type="Proteomes" id="UP001139493"/>
    </source>
</evidence>